<dbReference type="Pfam" id="PF00515">
    <property type="entry name" value="TPR_1"/>
    <property type="match status" value="2"/>
</dbReference>
<feature type="repeat" description="TPR" evidence="7">
    <location>
        <begin position="231"/>
        <end position="264"/>
    </location>
</feature>
<dbReference type="Pfam" id="PF13414">
    <property type="entry name" value="TPR_11"/>
    <property type="match status" value="1"/>
</dbReference>
<reference evidence="11" key="1">
    <citation type="submission" date="2020-01" db="EMBL/GenBank/DDBJ databases">
        <title>Draft genome sequence of the Termite Coptotermes fromosanus.</title>
        <authorList>
            <person name="Itakura S."/>
            <person name="Yosikawa Y."/>
            <person name="Umezawa K."/>
        </authorList>
    </citation>
    <scope>NUCLEOTIDE SEQUENCE [LARGE SCALE GENOMIC DNA]</scope>
</reference>
<dbReference type="SUPFAM" id="SSF48452">
    <property type="entry name" value="TPR-like"/>
    <property type="match status" value="3"/>
</dbReference>
<evidence type="ECO:0000313" key="10">
    <source>
        <dbReference type="EMBL" id="GFG38201.1"/>
    </source>
</evidence>
<evidence type="ECO:0000256" key="8">
    <source>
        <dbReference type="SAM" id="MobiDB-lite"/>
    </source>
</evidence>
<dbReference type="AlphaFoldDB" id="A0A6L2PZZ4"/>
<feature type="repeat" description="TPR" evidence="7">
    <location>
        <begin position="35"/>
        <end position="68"/>
    </location>
</feature>
<evidence type="ECO:0000256" key="4">
    <source>
        <dbReference type="ARBA" id="ARBA00024190"/>
    </source>
</evidence>
<feature type="repeat" description="TPR" evidence="7">
    <location>
        <begin position="434"/>
        <end position="467"/>
    </location>
</feature>
<dbReference type="EMBL" id="BLKM01012983">
    <property type="protein sequence ID" value="GFG38201.1"/>
    <property type="molecule type" value="Genomic_DNA"/>
</dbReference>
<keyword evidence="11" id="KW-1185">Reference proteome</keyword>
<comment type="caution">
    <text evidence="10">The sequence shown here is derived from an EMBL/GenBank/DDBJ whole genome shotgun (WGS) entry which is preliminary data.</text>
</comment>
<dbReference type="GO" id="GO:0051879">
    <property type="term" value="F:Hsp90 protein binding"/>
    <property type="evidence" value="ECO:0007669"/>
    <property type="project" value="TreeGrafter"/>
</dbReference>
<evidence type="ECO:0000256" key="7">
    <source>
        <dbReference type="PROSITE-ProRule" id="PRU00339"/>
    </source>
</evidence>
<dbReference type="FunCoup" id="A0A6L2PZZ4">
    <property type="interactions" value="1649"/>
</dbReference>
<evidence type="ECO:0000256" key="6">
    <source>
        <dbReference type="ARBA" id="ARBA00045590"/>
    </source>
</evidence>
<name>A0A6L2PZZ4_COPFO</name>
<dbReference type="InterPro" id="IPR013105">
    <property type="entry name" value="TPR_2"/>
</dbReference>
<feature type="domain" description="STI1" evidence="9">
    <location>
        <begin position="495"/>
        <end position="534"/>
    </location>
</feature>
<evidence type="ECO:0000256" key="2">
    <source>
        <dbReference type="ARBA" id="ARBA00022737"/>
    </source>
</evidence>
<dbReference type="FunFam" id="1.10.260.100:FF:000002">
    <property type="entry name" value="Stress-induced-phosphoprotein 1 (Hsp70/Hsp90-organizing)"/>
    <property type="match status" value="1"/>
</dbReference>
<dbReference type="FunFam" id="1.25.40.10:FF:000027">
    <property type="entry name" value="stress-induced-phosphoprotein 1 isoform X1"/>
    <property type="match status" value="1"/>
</dbReference>
<dbReference type="Proteomes" id="UP000502823">
    <property type="component" value="Unassembled WGS sequence"/>
</dbReference>
<dbReference type="InterPro" id="IPR011990">
    <property type="entry name" value="TPR-like_helical_dom_sf"/>
</dbReference>
<sequence length="546" mass="61701">VTVLKDKGNAALQAGKFDDAIKFYTEAIALDENNHVLYSNRSAAYAKAGKYRPALEDAEKTVQLKPDWGKGYSRKGSALAYLGRIDESIKAYEEGLVHEPDNAQLKEGLEGVRAQKTGNKGMANPFLTPDLFMKLRSDPRTRAYLDDPDYVKLVQDLQSNPNSLGQRLNDTRVLTTLSVLLGINLESPGEEEMDTAPTPTRKDPKSKSQTQATKRKEEKMDEDLSSEKKEALREKELGNQAYRKRNFEEALKHYNRAIELDGGDITYLNNIAAVYFEQKEYKKCIEQCEKAIEVGRENRADFKLIAKAFSRIGNAHRNLGDLYSAKTAYEKSMSEFRTPETKALLSEVEKKIKEEERKAYIDPVKAEEEKEKGNELFKNGDYATAVKHYTEAIKRNPDDPKYYSNRAACYTKLAAFDLGLKDCEQCVELDPKFIKGWIRKGKILQGMQQHSKAISAYQKALELDSTNAEAVEGYRSCTMAVNSDPEEVRKRAMADPEIQAIMRDPAMRLILEQMQNDPKALQDHLKNPDIAAKIQKLLASGFIAIH</sequence>
<keyword evidence="1" id="KW-0963">Cytoplasm</keyword>
<dbReference type="SMART" id="SM00028">
    <property type="entry name" value="TPR"/>
    <property type="match status" value="9"/>
</dbReference>
<evidence type="ECO:0000256" key="1">
    <source>
        <dbReference type="ARBA" id="ARBA00022490"/>
    </source>
</evidence>
<keyword evidence="2" id="KW-0677">Repeat</keyword>
<protein>
    <recommendedName>
        <fullName evidence="5">Stress-induced-phosphoprotein 1</fullName>
    </recommendedName>
</protein>
<evidence type="ECO:0000259" key="9">
    <source>
        <dbReference type="SMART" id="SM00727"/>
    </source>
</evidence>
<organism evidence="10 11">
    <name type="scientific">Coptotermes formosanus</name>
    <name type="common">Formosan subterranean termite</name>
    <dbReference type="NCBI Taxonomy" id="36987"/>
    <lineage>
        <taxon>Eukaryota</taxon>
        <taxon>Metazoa</taxon>
        <taxon>Ecdysozoa</taxon>
        <taxon>Arthropoda</taxon>
        <taxon>Hexapoda</taxon>
        <taxon>Insecta</taxon>
        <taxon>Pterygota</taxon>
        <taxon>Neoptera</taxon>
        <taxon>Polyneoptera</taxon>
        <taxon>Dictyoptera</taxon>
        <taxon>Blattodea</taxon>
        <taxon>Blattoidea</taxon>
        <taxon>Termitoidae</taxon>
        <taxon>Rhinotermitidae</taxon>
        <taxon>Coptotermes</taxon>
    </lineage>
</organism>
<dbReference type="FunFam" id="1.10.260.100:FF:000004">
    <property type="entry name" value="Putative stress-induced-phosphoprotein 1"/>
    <property type="match status" value="1"/>
</dbReference>
<dbReference type="FunFam" id="1.25.40.10:FF:000010">
    <property type="entry name" value="Stress-induced phosphoprotein 1"/>
    <property type="match status" value="1"/>
</dbReference>
<dbReference type="InterPro" id="IPR006636">
    <property type="entry name" value="STI1_HS-bd"/>
</dbReference>
<comment type="function">
    <text evidence="6">Acts as a co-chaperone for HSP90AA1. Mediates the association of the molecular chaperones HSPA8/HSC70 and HSP90.</text>
</comment>
<evidence type="ECO:0000256" key="3">
    <source>
        <dbReference type="ARBA" id="ARBA00022803"/>
    </source>
</evidence>
<feature type="region of interest" description="Disordered" evidence="8">
    <location>
        <begin position="185"/>
        <end position="232"/>
    </location>
</feature>
<dbReference type="InterPro" id="IPR019734">
    <property type="entry name" value="TPR_rpt"/>
</dbReference>
<proteinExistence type="predicted"/>
<keyword evidence="3 7" id="KW-0802">TPR repeat</keyword>
<gene>
    <name evidence="10" type="ORF">Cfor_03805</name>
</gene>
<evidence type="ECO:0000313" key="11">
    <source>
        <dbReference type="Proteomes" id="UP000502823"/>
    </source>
</evidence>
<feature type="repeat" description="TPR" evidence="7">
    <location>
        <begin position="366"/>
        <end position="399"/>
    </location>
</feature>
<dbReference type="PANTHER" id="PTHR22904:SF523">
    <property type="entry name" value="STRESS-INDUCED-PHOSPHOPROTEIN 1"/>
    <property type="match status" value="1"/>
</dbReference>
<accession>A0A6L2PZZ4</accession>
<feature type="non-terminal residue" evidence="10">
    <location>
        <position position="1"/>
    </location>
</feature>
<dbReference type="Pfam" id="PF13424">
    <property type="entry name" value="TPR_12"/>
    <property type="match status" value="1"/>
</dbReference>
<dbReference type="Pfam" id="PF13181">
    <property type="entry name" value="TPR_8"/>
    <property type="match status" value="1"/>
</dbReference>
<dbReference type="PROSITE" id="PS50005">
    <property type="entry name" value="TPR"/>
    <property type="match status" value="5"/>
</dbReference>
<feature type="domain" description="STI1" evidence="9">
    <location>
        <begin position="128"/>
        <end position="167"/>
    </location>
</feature>
<dbReference type="FunFam" id="1.25.40.10:FF:000020">
    <property type="entry name" value="Stress-induced phosphoprotein 1"/>
    <property type="match status" value="1"/>
</dbReference>
<dbReference type="Pfam" id="PF07719">
    <property type="entry name" value="TPR_2"/>
    <property type="match status" value="1"/>
</dbReference>
<dbReference type="InParanoid" id="A0A6L2PZZ4"/>
<dbReference type="Pfam" id="PF17830">
    <property type="entry name" value="STI1-HOP_DP"/>
    <property type="match status" value="2"/>
</dbReference>
<evidence type="ECO:0000256" key="5">
    <source>
        <dbReference type="ARBA" id="ARBA00026193"/>
    </source>
</evidence>
<dbReference type="Gene3D" id="1.25.40.10">
    <property type="entry name" value="Tetratricopeptide repeat domain"/>
    <property type="match status" value="3"/>
</dbReference>
<dbReference type="GO" id="GO:0120293">
    <property type="term" value="C:dynein axonemal particle"/>
    <property type="evidence" value="ECO:0007669"/>
    <property type="project" value="UniProtKB-SubCell"/>
</dbReference>
<feature type="repeat" description="TPR" evidence="7">
    <location>
        <begin position="69"/>
        <end position="102"/>
    </location>
</feature>
<comment type="subcellular location">
    <subcellularLocation>
        <location evidence="4">Dynein axonemal particle</location>
    </subcellularLocation>
</comment>
<dbReference type="PANTHER" id="PTHR22904">
    <property type="entry name" value="TPR REPEAT CONTAINING PROTEIN"/>
    <property type="match status" value="1"/>
</dbReference>
<dbReference type="Gene3D" id="1.10.260.100">
    <property type="match status" value="2"/>
</dbReference>
<dbReference type="SMART" id="SM00727">
    <property type="entry name" value="STI1"/>
    <property type="match status" value="2"/>
</dbReference>
<dbReference type="OrthoDB" id="2423701at2759"/>
<dbReference type="InterPro" id="IPR041243">
    <property type="entry name" value="STI1/HOP_DP"/>
</dbReference>